<dbReference type="KEGG" id="cgv:CGLAU_09285"/>
<dbReference type="EMBL" id="CP019688">
    <property type="protein sequence ID" value="AQQ15808.1"/>
    <property type="molecule type" value="Genomic_DNA"/>
</dbReference>
<gene>
    <name evidence="1" type="ORF">CGLAU_09285</name>
</gene>
<name>A0A1Q2HY85_9CORY</name>
<accession>A0A1Q2HY85</accession>
<proteinExistence type="predicted"/>
<organism evidence="1 2">
    <name type="scientific">Corynebacterium glaucum</name>
    <dbReference type="NCBI Taxonomy" id="187491"/>
    <lineage>
        <taxon>Bacteria</taxon>
        <taxon>Bacillati</taxon>
        <taxon>Actinomycetota</taxon>
        <taxon>Actinomycetes</taxon>
        <taxon>Mycobacteriales</taxon>
        <taxon>Corynebacteriaceae</taxon>
        <taxon>Corynebacterium</taxon>
    </lineage>
</organism>
<evidence type="ECO:0000313" key="2">
    <source>
        <dbReference type="Proteomes" id="UP000217209"/>
    </source>
</evidence>
<dbReference type="OrthoDB" id="3233290at2"/>
<dbReference type="AlphaFoldDB" id="A0A1Q2HY85"/>
<keyword evidence="2" id="KW-1185">Reference proteome</keyword>
<reference evidence="1 2" key="1">
    <citation type="submission" date="2016-12" db="EMBL/GenBank/DDBJ databases">
        <authorList>
            <person name="Song W.-J."/>
            <person name="Kurnit D.M."/>
        </authorList>
    </citation>
    <scope>NUCLEOTIDE SEQUENCE [LARGE SCALE GENOMIC DNA]</scope>
    <source>
        <strain evidence="1 2">DSM 30827</strain>
    </source>
</reference>
<dbReference type="Proteomes" id="UP000217209">
    <property type="component" value="Chromosome"/>
</dbReference>
<protein>
    <submittedName>
        <fullName evidence="1">Uncharacterized protein</fullName>
    </submittedName>
</protein>
<evidence type="ECO:0000313" key="1">
    <source>
        <dbReference type="EMBL" id="AQQ15808.1"/>
    </source>
</evidence>
<dbReference type="RefSeq" id="WP_157731332.1">
    <property type="nucleotide sequence ID" value="NZ_CALTZW010000004.1"/>
</dbReference>
<sequence length="184" mass="21065">MNSMSRSIVVEDVVFEFPDDWEVEDFDTWYSSGRSAKPLTNDPFNAKDCDLIAFEGNRLWLIEVKDYTYPGKRPDPNLATIFALKVFHTMARLMLVAHFGNHPKKDFCRRAVSAEEIRVALAIEMRGDNRMLPLALAGIKDNLDRKCAPMKVKHITVSNSRFNPSHVGWSQRRVGEARGKHSDR</sequence>